<dbReference type="EMBL" id="BJUB01000002">
    <property type="protein sequence ID" value="GEK20489.1"/>
    <property type="molecule type" value="Genomic_DNA"/>
</dbReference>
<organism evidence="3 4">
    <name type="scientific">Cellulomonas xylanilytica</name>
    <dbReference type="NCBI Taxonomy" id="233583"/>
    <lineage>
        <taxon>Bacteria</taxon>
        <taxon>Bacillati</taxon>
        <taxon>Actinomycetota</taxon>
        <taxon>Actinomycetes</taxon>
        <taxon>Micrococcales</taxon>
        <taxon>Cellulomonadaceae</taxon>
        <taxon>Cellulomonas</taxon>
    </lineage>
</organism>
<feature type="signal peptide" evidence="1">
    <location>
        <begin position="1"/>
        <end position="27"/>
    </location>
</feature>
<dbReference type="InterPro" id="IPR043708">
    <property type="entry name" value="DUF5648"/>
</dbReference>
<reference evidence="3 4" key="1">
    <citation type="submission" date="2019-07" db="EMBL/GenBank/DDBJ databases">
        <title>Whole genome shotgun sequence of Cellulomonas xylanilytica NBRC 101102.</title>
        <authorList>
            <person name="Hosoyama A."/>
            <person name="Uohara A."/>
            <person name="Ohji S."/>
            <person name="Ichikawa N."/>
        </authorList>
    </citation>
    <scope>NUCLEOTIDE SEQUENCE [LARGE SCALE GENOMIC DNA]</scope>
    <source>
        <strain evidence="3 4">NBRC 101102</strain>
    </source>
</reference>
<dbReference type="RefSeq" id="WP_146925959.1">
    <property type="nucleotide sequence ID" value="NZ_BJUB01000002.1"/>
</dbReference>
<sequence>MSRRASATALALGAVALGSLVLGGATAASSAPVVVTTVSGVALVAGTDQPAAGATVMVYTTGDSRVRDDDEQRVIVGADGTFSFNLAQATRYWIDVEPDAGWWPDRDATQAFPTPYAMGWTAFGAAPGNPVTCSVQAVPTSSWVRAPDAFGNWAGDHSTVVCDNRDVEYPVVARYFSPRFGNAHLYTTDPVEQERLGQSPDWEIEGEAFRAVRVNGRGECPAGSPVFRFHSSQVEEHFYTNSAAEKDHLIATDPSWAYEGVSYCAFPKAEPGTRPLYRFWSSQFGKHFYTASAAEKDHLIATDPRYAYEGIAYYVTR</sequence>
<keyword evidence="1" id="KW-0732">Signal</keyword>
<accession>A0A510V0W8</accession>
<protein>
    <recommendedName>
        <fullName evidence="2">DUF5648 domain-containing protein</fullName>
    </recommendedName>
</protein>
<evidence type="ECO:0000256" key="1">
    <source>
        <dbReference type="SAM" id="SignalP"/>
    </source>
</evidence>
<name>A0A510V0W8_9CELL</name>
<keyword evidence="4" id="KW-1185">Reference proteome</keyword>
<comment type="caution">
    <text evidence="3">The sequence shown here is derived from an EMBL/GenBank/DDBJ whole genome shotgun (WGS) entry which is preliminary data.</text>
</comment>
<dbReference type="AlphaFoldDB" id="A0A510V0W8"/>
<feature type="chain" id="PRO_5021904183" description="DUF5648 domain-containing protein" evidence="1">
    <location>
        <begin position="28"/>
        <end position="317"/>
    </location>
</feature>
<gene>
    <name evidence="3" type="ORF">CXY01_10090</name>
</gene>
<dbReference type="Pfam" id="PF18885">
    <property type="entry name" value="DUF5648"/>
    <property type="match status" value="1"/>
</dbReference>
<evidence type="ECO:0000313" key="4">
    <source>
        <dbReference type="Proteomes" id="UP000321118"/>
    </source>
</evidence>
<feature type="domain" description="DUF5648" evidence="2">
    <location>
        <begin position="173"/>
        <end position="315"/>
    </location>
</feature>
<evidence type="ECO:0000259" key="2">
    <source>
        <dbReference type="Pfam" id="PF18885"/>
    </source>
</evidence>
<proteinExistence type="predicted"/>
<evidence type="ECO:0000313" key="3">
    <source>
        <dbReference type="EMBL" id="GEK20489.1"/>
    </source>
</evidence>
<dbReference type="Proteomes" id="UP000321118">
    <property type="component" value="Unassembled WGS sequence"/>
</dbReference>
<dbReference type="OrthoDB" id="5196645at2"/>